<evidence type="ECO:0000256" key="6">
    <source>
        <dbReference type="SAM" id="Phobius"/>
    </source>
</evidence>
<keyword evidence="3 6" id="KW-1133">Transmembrane helix</keyword>
<evidence type="ECO:0000256" key="2">
    <source>
        <dbReference type="ARBA" id="ARBA00022692"/>
    </source>
</evidence>
<dbReference type="PANTHER" id="PTHR33048">
    <property type="entry name" value="PTH11-LIKE INTEGRAL MEMBRANE PROTEIN (AFU_ORTHOLOGUE AFUA_5G11245)"/>
    <property type="match status" value="1"/>
</dbReference>
<accession>A0ABR4EEH4</accession>
<sequence>MADMASLDRVLPMESLPRDDRSHVAVYVVASVVPVTALVVSMRFYTRWAVVKSVGIDDWAILAAMLLVIPEAVFQCLMAQTGLGKHAWMLTEKMTLRFYQVQYPHPVHVCLWTNN</sequence>
<dbReference type="EMBL" id="JBAWTH010000063">
    <property type="protein sequence ID" value="KAL2280819.1"/>
    <property type="molecule type" value="Genomic_DNA"/>
</dbReference>
<gene>
    <name evidence="8" type="ORF">FJTKL_12320</name>
</gene>
<evidence type="ECO:0000259" key="7">
    <source>
        <dbReference type="Pfam" id="PF20684"/>
    </source>
</evidence>
<evidence type="ECO:0000256" key="4">
    <source>
        <dbReference type="ARBA" id="ARBA00023136"/>
    </source>
</evidence>
<keyword evidence="9" id="KW-1185">Reference proteome</keyword>
<comment type="similarity">
    <text evidence="5">Belongs to the SAT4 family.</text>
</comment>
<organism evidence="8 9">
    <name type="scientific">Diaporthe vaccinii</name>
    <dbReference type="NCBI Taxonomy" id="105482"/>
    <lineage>
        <taxon>Eukaryota</taxon>
        <taxon>Fungi</taxon>
        <taxon>Dikarya</taxon>
        <taxon>Ascomycota</taxon>
        <taxon>Pezizomycotina</taxon>
        <taxon>Sordariomycetes</taxon>
        <taxon>Sordariomycetidae</taxon>
        <taxon>Diaporthales</taxon>
        <taxon>Diaporthaceae</taxon>
        <taxon>Diaporthe</taxon>
        <taxon>Diaporthe eres species complex</taxon>
    </lineage>
</organism>
<dbReference type="Pfam" id="PF20684">
    <property type="entry name" value="Fung_rhodopsin"/>
    <property type="match status" value="1"/>
</dbReference>
<dbReference type="PANTHER" id="PTHR33048:SF47">
    <property type="entry name" value="INTEGRAL MEMBRANE PROTEIN-RELATED"/>
    <property type="match status" value="1"/>
</dbReference>
<evidence type="ECO:0000256" key="5">
    <source>
        <dbReference type="ARBA" id="ARBA00038359"/>
    </source>
</evidence>
<evidence type="ECO:0000313" key="8">
    <source>
        <dbReference type="EMBL" id="KAL2280819.1"/>
    </source>
</evidence>
<proteinExistence type="inferred from homology"/>
<comment type="caution">
    <text evidence="8">The sequence shown here is derived from an EMBL/GenBank/DDBJ whole genome shotgun (WGS) entry which is preliminary data.</text>
</comment>
<dbReference type="InterPro" id="IPR052337">
    <property type="entry name" value="SAT4-like"/>
</dbReference>
<feature type="transmembrane region" description="Helical" evidence="6">
    <location>
        <begin position="59"/>
        <end position="79"/>
    </location>
</feature>
<protein>
    <recommendedName>
        <fullName evidence="7">Rhodopsin domain-containing protein</fullName>
    </recommendedName>
</protein>
<feature type="domain" description="Rhodopsin" evidence="7">
    <location>
        <begin position="42"/>
        <end position="110"/>
    </location>
</feature>
<name>A0ABR4EEH4_9PEZI</name>
<dbReference type="Proteomes" id="UP001600888">
    <property type="component" value="Unassembled WGS sequence"/>
</dbReference>
<evidence type="ECO:0000313" key="9">
    <source>
        <dbReference type="Proteomes" id="UP001600888"/>
    </source>
</evidence>
<reference evidence="8 9" key="1">
    <citation type="submission" date="2024-03" db="EMBL/GenBank/DDBJ databases">
        <title>A high-quality draft genome sequence of Diaporthe vaccinii, a causative agent of upright dieback and viscid rot disease in cranberry plants.</title>
        <authorList>
            <person name="Sarrasin M."/>
            <person name="Lang B.F."/>
            <person name="Burger G."/>
        </authorList>
    </citation>
    <scope>NUCLEOTIDE SEQUENCE [LARGE SCALE GENOMIC DNA]</scope>
    <source>
        <strain evidence="8 9">IS7</strain>
    </source>
</reference>
<feature type="transmembrane region" description="Helical" evidence="6">
    <location>
        <begin position="24"/>
        <end position="44"/>
    </location>
</feature>
<dbReference type="InterPro" id="IPR049326">
    <property type="entry name" value="Rhodopsin_dom_fungi"/>
</dbReference>
<comment type="subcellular location">
    <subcellularLocation>
        <location evidence="1">Membrane</location>
        <topology evidence="1">Multi-pass membrane protein</topology>
    </subcellularLocation>
</comment>
<evidence type="ECO:0000256" key="1">
    <source>
        <dbReference type="ARBA" id="ARBA00004141"/>
    </source>
</evidence>
<evidence type="ECO:0000256" key="3">
    <source>
        <dbReference type="ARBA" id="ARBA00022989"/>
    </source>
</evidence>
<keyword evidence="2 6" id="KW-0812">Transmembrane</keyword>
<keyword evidence="4 6" id="KW-0472">Membrane</keyword>